<name>A0A6A6T1V7_9PLEO</name>
<keyword evidence="3" id="KW-1185">Reference proteome</keyword>
<evidence type="ECO:0000256" key="1">
    <source>
        <dbReference type="SAM" id="MobiDB-lite"/>
    </source>
</evidence>
<organism evidence="2 3">
    <name type="scientific">Lophiostoma macrostomum CBS 122681</name>
    <dbReference type="NCBI Taxonomy" id="1314788"/>
    <lineage>
        <taxon>Eukaryota</taxon>
        <taxon>Fungi</taxon>
        <taxon>Dikarya</taxon>
        <taxon>Ascomycota</taxon>
        <taxon>Pezizomycotina</taxon>
        <taxon>Dothideomycetes</taxon>
        <taxon>Pleosporomycetidae</taxon>
        <taxon>Pleosporales</taxon>
        <taxon>Lophiostomataceae</taxon>
        <taxon>Lophiostoma</taxon>
    </lineage>
</organism>
<feature type="region of interest" description="Disordered" evidence="1">
    <location>
        <begin position="1"/>
        <end position="25"/>
    </location>
</feature>
<evidence type="ECO:0000313" key="2">
    <source>
        <dbReference type="EMBL" id="KAF2652873.1"/>
    </source>
</evidence>
<gene>
    <name evidence="2" type="ORF">K491DRAFT_566848</name>
</gene>
<dbReference type="Proteomes" id="UP000799324">
    <property type="component" value="Unassembled WGS sequence"/>
</dbReference>
<sequence length="132" mass="13969">AADPSEDEKSSMFSRERGSSVSIYVDPGSVDRRASMESLIPLHITSAEDVHNSTDEASYGSGVSGISSRYSETTSGSLGVRAIPIPESAGSDLGTRPATGRARSTSTASMRYYEQNAIDPTPQIPKIVHTMS</sequence>
<dbReference type="OrthoDB" id="3783802at2759"/>
<protein>
    <submittedName>
        <fullName evidence="2">Uncharacterized protein</fullName>
    </submittedName>
</protein>
<reference evidence="2" key="1">
    <citation type="journal article" date="2020" name="Stud. Mycol.">
        <title>101 Dothideomycetes genomes: a test case for predicting lifestyles and emergence of pathogens.</title>
        <authorList>
            <person name="Haridas S."/>
            <person name="Albert R."/>
            <person name="Binder M."/>
            <person name="Bloem J."/>
            <person name="Labutti K."/>
            <person name="Salamov A."/>
            <person name="Andreopoulos B."/>
            <person name="Baker S."/>
            <person name="Barry K."/>
            <person name="Bills G."/>
            <person name="Bluhm B."/>
            <person name="Cannon C."/>
            <person name="Castanera R."/>
            <person name="Culley D."/>
            <person name="Daum C."/>
            <person name="Ezra D."/>
            <person name="Gonzalez J."/>
            <person name="Henrissat B."/>
            <person name="Kuo A."/>
            <person name="Liang C."/>
            <person name="Lipzen A."/>
            <person name="Lutzoni F."/>
            <person name="Magnuson J."/>
            <person name="Mondo S."/>
            <person name="Nolan M."/>
            <person name="Ohm R."/>
            <person name="Pangilinan J."/>
            <person name="Park H.-J."/>
            <person name="Ramirez L."/>
            <person name="Alfaro M."/>
            <person name="Sun H."/>
            <person name="Tritt A."/>
            <person name="Yoshinaga Y."/>
            <person name="Zwiers L.-H."/>
            <person name="Turgeon B."/>
            <person name="Goodwin S."/>
            <person name="Spatafora J."/>
            <person name="Crous P."/>
            <person name="Grigoriev I."/>
        </authorList>
    </citation>
    <scope>NUCLEOTIDE SEQUENCE</scope>
    <source>
        <strain evidence="2">CBS 122681</strain>
    </source>
</reference>
<feature type="non-terminal residue" evidence="2">
    <location>
        <position position="1"/>
    </location>
</feature>
<feature type="compositionally biased region" description="Polar residues" evidence="1">
    <location>
        <begin position="64"/>
        <end position="77"/>
    </location>
</feature>
<dbReference type="EMBL" id="MU004392">
    <property type="protein sequence ID" value="KAF2652873.1"/>
    <property type="molecule type" value="Genomic_DNA"/>
</dbReference>
<dbReference type="AlphaFoldDB" id="A0A6A6T1V7"/>
<evidence type="ECO:0000313" key="3">
    <source>
        <dbReference type="Proteomes" id="UP000799324"/>
    </source>
</evidence>
<proteinExistence type="predicted"/>
<feature type="region of interest" description="Disordered" evidence="1">
    <location>
        <begin position="53"/>
        <end position="107"/>
    </location>
</feature>
<feature type="non-terminal residue" evidence="2">
    <location>
        <position position="132"/>
    </location>
</feature>
<feature type="compositionally biased region" description="Basic and acidic residues" evidence="1">
    <location>
        <begin position="7"/>
        <end position="18"/>
    </location>
</feature>
<accession>A0A6A6T1V7</accession>